<reference evidence="1 2" key="1">
    <citation type="submission" date="2020-08" db="EMBL/GenBank/DDBJ databases">
        <title>Genome sequence of Diaphorobacter ruginosibacter DSM 27467T.</title>
        <authorList>
            <person name="Hyun D.-W."/>
            <person name="Bae J.-W."/>
        </authorList>
    </citation>
    <scope>NUCLEOTIDE SEQUENCE [LARGE SCALE GENOMIC DNA]</scope>
    <source>
        <strain evidence="1 2">DSM 27467</strain>
    </source>
</reference>
<dbReference type="InterPro" id="IPR010353">
    <property type="entry name" value="DmpK"/>
</dbReference>
<accession>A0A7G9RVG6</accession>
<dbReference type="KEGG" id="drg:H9K76_11585"/>
<organism evidence="1 2">
    <name type="scientific">Diaphorobacter ruginosibacter</name>
    <dbReference type="NCBI Taxonomy" id="1715720"/>
    <lineage>
        <taxon>Bacteria</taxon>
        <taxon>Pseudomonadati</taxon>
        <taxon>Pseudomonadota</taxon>
        <taxon>Betaproteobacteria</taxon>
        <taxon>Burkholderiales</taxon>
        <taxon>Comamonadaceae</taxon>
        <taxon>Diaphorobacter</taxon>
    </lineage>
</organism>
<evidence type="ECO:0000313" key="1">
    <source>
        <dbReference type="EMBL" id="QNN59591.1"/>
    </source>
</evidence>
<evidence type="ECO:0000313" key="2">
    <source>
        <dbReference type="Proteomes" id="UP000515811"/>
    </source>
</evidence>
<dbReference type="AlphaFoldDB" id="A0A7G9RVG6"/>
<dbReference type="EMBL" id="CP060714">
    <property type="protein sequence ID" value="QNN59591.1"/>
    <property type="molecule type" value="Genomic_DNA"/>
</dbReference>
<keyword evidence="2" id="KW-1185">Reference proteome</keyword>
<protein>
    <submittedName>
        <fullName evidence="1">Phenol hydroxylase</fullName>
    </submittedName>
</protein>
<sequence>MRTAPTSNSTELPVCDLSCRSVRIQRRRDNGFVEFEFSVGWPELVVELTMKESDFQSFCKEQQVNPL</sequence>
<dbReference type="Proteomes" id="UP000515811">
    <property type="component" value="Chromosome"/>
</dbReference>
<proteinExistence type="predicted"/>
<dbReference type="Pfam" id="PF06099">
    <property type="entry name" value="Phenol_hyd_sub"/>
    <property type="match status" value="1"/>
</dbReference>
<gene>
    <name evidence="1" type="ORF">H9K76_11585</name>
</gene>
<name>A0A7G9RVG6_9BURK</name>